<accession>A0A0C9T5B3</accession>
<dbReference type="AlphaFoldDB" id="A0A0C9T5B3"/>
<gene>
    <name evidence="2" type="ORF">PLICRDRAFT_47320</name>
</gene>
<evidence type="ECO:0000256" key="1">
    <source>
        <dbReference type="SAM" id="MobiDB-lite"/>
    </source>
</evidence>
<name>A0A0C9T5B3_PLICR</name>
<evidence type="ECO:0000313" key="3">
    <source>
        <dbReference type="Proteomes" id="UP000053263"/>
    </source>
</evidence>
<feature type="region of interest" description="Disordered" evidence="1">
    <location>
        <begin position="168"/>
        <end position="272"/>
    </location>
</feature>
<feature type="compositionally biased region" description="Low complexity" evidence="1">
    <location>
        <begin position="179"/>
        <end position="199"/>
    </location>
</feature>
<organism evidence="2 3">
    <name type="scientific">Plicaturopsis crispa FD-325 SS-3</name>
    <dbReference type="NCBI Taxonomy" id="944288"/>
    <lineage>
        <taxon>Eukaryota</taxon>
        <taxon>Fungi</taxon>
        <taxon>Dikarya</taxon>
        <taxon>Basidiomycota</taxon>
        <taxon>Agaricomycotina</taxon>
        <taxon>Agaricomycetes</taxon>
        <taxon>Agaricomycetidae</taxon>
        <taxon>Amylocorticiales</taxon>
        <taxon>Amylocorticiaceae</taxon>
        <taxon>Plicatura</taxon>
        <taxon>Plicaturopsis crispa</taxon>
    </lineage>
</organism>
<dbReference type="OrthoDB" id="3164380at2759"/>
<dbReference type="Proteomes" id="UP000053263">
    <property type="component" value="Unassembled WGS sequence"/>
</dbReference>
<dbReference type="HOGENOM" id="CLU_070857_0_0_1"/>
<protein>
    <submittedName>
        <fullName evidence="2">Uncharacterized protein</fullName>
    </submittedName>
</protein>
<sequence>MSDTLEQFASLDELTQVIYQGPYKFVVLSKVNDEAWTIHLGLSGAEGRWWRGERVEDDILRVVGHKASSTILEAFADKLEQAFVQGELYVNNWSSEKGADIKLTFDPSGKNPLHIPLTELSPEAAASHATSIFFDIAREAQSRKCRYNPASFAPVSAVAPARGAPARISTVKSAKDPGTSKTSPPTAATKPVTTAAASSNQSKDSEEVQKLKAELAKAQLQNKKPLSSSSNASSSKPGTSAKRPPKGASLANPNKKARKYQAIEFESDDDDG</sequence>
<reference evidence="2 3" key="1">
    <citation type="submission" date="2014-06" db="EMBL/GenBank/DDBJ databases">
        <title>Evolutionary Origins and Diversification of the Mycorrhizal Mutualists.</title>
        <authorList>
            <consortium name="DOE Joint Genome Institute"/>
            <consortium name="Mycorrhizal Genomics Consortium"/>
            <person name="Kohler A."/>
            <person name="Kuo A."/>
            <person name="Nagy L.G."/>
            <person name="Floudas D."/>
            <person name="Copeland A."/>
            <person name="Barry K.W."/>
            <person name="Cichocki N."/>
            <person name="Veneault-Fourrey C."/>
            <person name="LaButti K."/>
            <person name="Lindquist E.A."/>
            <person name="Lipzen A."/>
            <person name="Lundell T."/>
            <person name="Morin E."/>
            <person name="Murat C."/>
            <person name="Riley R."/>
            <person name="Ohm R."/>
            <person name="Sun H."/>
            <person name="Tunlid A."/>
            <person name="Henrissat B."/>
            <person name="Grigoriev I.V."/>
            <person name="Hibbett D.S."/>
            <person name="Martin F."/>
        </authorList>
    </citation>
    <scope>NUCLEOTIDE SEQUENCE [LARGE SCALE GENOMIC DNA]</scope>
    <source>
        <strain evidence="2 3">FD-325 SS-3</strain>
    </source>
</reference>
<keyword evidence="3" id="KW-1185">Reference proteome</keyword>
<proteinExistence type="predicted"/>
<evidence type="ECO:0000313" key="2">
    <source>
        <dbReference type="EMBL" id="KII83273.1"/>
    </source>
</evidence>
<feature type="compositionally biased region" description="Basic and acidic residues" evidence="1">
    <location>
        <begin position="203"/>
        <end position="215"/>
    </location>
</feature>
<dbReference type="EMBL" id="KN832579">
    <property type="protein sequence ID" value="KII83273.1"/>
    <property type="molecule type" value="Genomic_DNA"/>
</dbReference>